<name>A0A290Z992_9PSEU</name>
<dbReference type="AlphaFoldDB" id="A0A290Z992"/>
<dbReference type="InterPro" id="IPR023286">
    <property type="entry name" value="ABATE_dom_sf"/>
</dbReference>
<evidence type="ECO:0000313" key="3">
    <source>
        <dbReference type="Proteomes" id="UP000218505"/>
    </source>
</evidence>
<feature type="domain" description="Zinc finger CGNR" evidence="1">
    <location>
        <begin position="121"/>
        <end position="164"/>
    </location>
</feature>
<dbReference type="Pfam" id="PF07336">
    <property type="entry name" value="ABATE"/>
    <property type="match status" value="1"/>
</dbReference>
<dbReference type="InterPro" id="IPR021005">
    <property type="entry name" value="Znf_CGNR"/>
</dbReference>
<evidence type="ECO:0000313" key="2">
    <source>
        <dbReference type="EMBL" id="ATE55543.1"/>
    </source>
</evidence>
<evidence type="ECO:0000259" key="1">
    <source>
        <dbReference type="Pfam" id="PF11706"/>
    </source>
</evidence>
<reference evidence="2" key="1">
    <citation type="submission" date="2017-09" db="EMBL/GenBank/DDBJ databases">
        <title>Complete Genome Sequence of ansamitocin-producing Bacterium Actinosynnema pretiosum X47.</title>
        <authorList>
            <person name="Cao G."/>
            <person name="Zong G."/>
            <person name="Zhong C."/>
            <person name="Fu J."/>
        </authorList>
    </citation>
    <scope>NUCLEOTIDE SEQUENCE [LARGE SCALE GENOMIC DNA]</scope>
    <source>
        <strain evidence="2">X47</strain>
    </source>
</reference>
<protein>
    <recommendedName>
        <fullName evidence="1">Zinc finger CGNR domain-containing protein</fullName>
    </recommendedName>
</protein>
<organism evidence="2 3">
    <name type="scientific">Actinosynnema pretiosum</name>
    <dbReference type="NCBI Taxonomy" id="42197"/>
    <lineage>
        <taxon>Bacteria</taxon>
        <taxon>Bacillati</taxon>
        <taxon>Actinomycetota</taxon>
        <taxon>Actinomycetes</taxon>
        <taxon>Pseudonocardiales</taxon>
        <taxon>Pseudonocardiaceae</taxon>
        <taxon>Actinosynnema</taxon>
    </lineage>
</organism>
<sequence length="166" mass="18101">MHVVEAFLNTLDERTFSRHGEAHAPTDELTDEAALAHWLARHGLVPEGTRPSAAHLAAARELRAALRRSLAEPATTPLAFPLRLVPDGEGNLRVAAEPVAPGVDALLDLVVAAVGDGRWRRVRLCAAPDCRWAFYDTSRNGGGRWCSMAVCGNRTKTKAYRQRRTG</sequence>
<gene>
    <name evidence="2" type="ORF">CNX65_21495</name>
</gene>
<dbReference type="Pfam" id="PF11706">
    <property type="entry name" value="zf-CGNR"/>
    <property type="match status" value="1"/>
</dbReference>
<dbReference type="PANTHER" id="PTHR35525:SF3">
    <property type="entry name" value="BLL6575 PROTEIN"/>
    <property type="match status" value="1"/>
</dbReference>
<dbReference type="Gene3D" id="1.10.3300.10">
    <property type="entry name" value="Jann2411-like domain"/>
    <property type="match status" value="1"/>
</dbReference>
<dbReference type="EMBL" id="CP023445">
    <property type="protein sequence ID" value="ATE55543.1"/>
    <property type="molecule type" value="Genomic_DNA"/>
</dbReference>
<keyword evidence="3" id="KW-1185">Reference proteome</keyword>
<dbReference type="KEGG" id="apre:CNX65_21495"/>
<dbReference type="Proteomes" id="UP000218505">
    <property type="component" value="Chromosome"/>
</dbReference>
<proteinExistence type="predicted"/>
<dbReference type="SUPFAM" id="SSF160904">
    <property type="entry name" value="Jann2411-like"/>
    <property type="match status" value="1"/>
</dbReference>
<accession>A0A290Z992</accession>
<dbReference type="InterPro" id="IPR010852">
    <property type="entry name" value="ABATE"/>
</dbReference>
<dbReference type="PANTHER" id="PTHR35525">
    <property type="entry name" value="BLL6575 PROTEIN"/>
    <property type="match status" value="1"/>
</dbReference>